<dbReference type="Gene3D" id="6.10.340.10">
    <property type="match status" value="1"/>
</dbReference>
<dbReference type="InterPro" id="IPR003594">
    <property type="entry name" value="HATPase_dom"/>
</dbReference>
<dbReference type="Proteomes" id="UP000474957">
    <property type="component" value="Unassembled WGS sequence"/>
</dbReference>
<dbReference type="SMART" id="SM00387">
    <property type="entry name" value="HATPase_c"/>
    <property type="match status" value="1"/>
</dbReference>
<dbReference type="InterPro" id="IPR036097">
    <property type="entry name" value="HisK_dim/P_sf"/>
</dbReference>
<evidence type="ECO:0000256" key="2">
    <source>
        <dbReference type="ARBA" id="ARBA00004370"/>
    </source>
</evidence>
<evidence type="ECO:0000256" key="12">
    <source>
        <dbReference type="SAM" id="Phobius"/>
    </source>
</evidence>
<dbReference type="SMART" id="SM00388">
    <property type="entry name" value="HisKA"/>
    <property type="match status" value="1"/>
</dbReference>
<evidence type="ECO:0000256" key="1">
    <source>
        <dbReference type="ARBA" id="ARBA00000085"/>
    </source>
</evidence>
<keyword evidence="8 12" id="KW-1133">Transmembrane helix</keyword>
<accession>A0A6L5YV22</accession>
<keyword evidence="9" id="KW-0902">Two-component regulatory system</keyword>
<dbReference type="InterPro" id="IPR004358">
    <property type="entry name" value="Sig_transdc_His_kin-like_C"/>
</dbReference>
<keyword evidence="16" id="KW-1185">Reference proteome</keyword>
<dbReference type="PANTHER" id="PTHR45436">
    <property type="entry name" value="SENSOR HISTIDINE KINASE YKOH"/>
    <property type="match status" value="1"/>
</dbReference>
<organism evidence="15 16">
    <name type="scientific">Halovulum marinum</name>
    <dbReference type="NCBI Taxonomy" id="2662447"/>
    <lineage>
        <taxon>Bacteria</taxon>
        <taxon>Pseudomonadati</taxon>
        <taxon>Pseudomonadota</taxon>
        <taxon>Alphaproteobacteria</taxon>
        <taxon>Rhodobacterales</taxon>
        <taxon>Paracoccaceae</taxon>
        <taxon>Halovulum</taxon>
    </lineage>
</organism>
<keyword evidence="10 12" id="KW-0472">Membrane</keyword>
<proteinExistence type="predicted"/>
<evidence type="ECO:0000259" key="13">
    <source>
        <dbReference type="PROSITE" id="PS50109"/>
    </source>
</evidence>
<evidence type="ECO:0000256" key="5">
    <source>
        <dbReference type="ARBA" id="ARBA00022679"/>
    </source>
</evidence>
<dbReference type="Pfam" id="PF00512">
    <property type="entry name" value="HisKA"/>
    <property type="match status" value="1"/>
</dbReference>
<dbReference type="EMBL" id="WIND01000001">
    <property type="protein sequence ID" value="MSU88131.1"/>
    <property type="molecule type" value="Genomic_DNA"/>
</dbReference>
<dbReference type="InterPro" id="IPR050428">
    <property type="entry name" value="TCS_sensor_his_kinase"/>
</dbReference>
<evidence type="ECO:0000256" key="11">
    <source>
        <dbReference type="SAM" id="MobiDB-lite"/>
    </source>
</evidence>
<feature type="transmembrane region" description="Helical" evidence="12">
    <location>
        <begin position="255"/>
        <end position="275"/>
    </location>
</feature>
<dbReference type="Pfam" id="PF02518">
    <property type="entry name" value="HATPase_c"/>
    <property type="match status" value="1"/>
</dbReference>
<feature type="domain" description="HAMP" evidence="14">
    <location>
        <begin position="272"/>
        <end position="332"/>
    </location>
</feature>
<dbReference type="SUPFAM" id="SSF47384">
    <property type="entry name" value="Homodimeric domain of signal transducing histidine kinase"/>
    <property type="match status" value="1"/>
</dbReference>
<gene>
    <name evidence="15" type="ORF">GE300_00700</name>
</gene>
<dbReference type="AlphaFoldDB" id="A0A6L5YV22"/>
<dbReference type="PRINTS" id="PR00344">
    <property type="entry name" value="BCTRLSENSOR"/>
</dbReference>
<evidence type="ECO:0000313" key="16">
    <source>
        <dbReference type="Proteomes" id="UP000474957"/>
    </source>
</evidence>
<dbReference type="InterPro" id="IPR036890">
    <property type="entry name" value="HATPase_C_sf"/>
</dbReference>
<evidence type="ECO:0000259" key="14">
    <source>
        <dbReference type="PROSITE" id="PS50885"/>
    </source>
</evidence>
<evidence type="ECO:0000256" key="6">
    <source>
        <dbReference type="ARBA" id="ARBA00022692"/>
    </source>
</evidence>
<feature type="region of interest" description="Disordered" evidence="11">
    <location>
        <begin position="286"/>
        <end position="307"/>
    </location>
</feature>
<dbReference type="InterPro" id="IPR003660">
    <property type="entry name" value="HAMP_dom"/>
</dbReference>
<dbReference type="GO" id="GO:0000155">
    <property type="term" value="F:phosphorelay sensor kinase activity"/>
    <property type="evidence" value="ECO:0007669"/>
    <property type="project" value="InterPro"/>
</dbReference>
<dbReference type="Gene3D" id="3.30.565.10">
    <property type="entry name" value="Histidine kinase-like ATPase, C-terminal domain"/>
    <property type="match status" value="1"/>
</dbReference>
<dbReference type="PANTHER" id="PTHR45436:SF5">
    <property type="entry name" value="SENSOR HISTIDINE KINASE TRCS"/>
    <property type="match status" value="1"/>
</dbReference>
<feature type="transmembrane region" description="Helical" evidence="12">
    <location>
        <begin position="47"/>
        <end position="66"/>
    </location>
</feature>
<sequence length="563" mass="60371">MADGGAIKTRPQVILSAEPARGGDREGPALMDWKARFGRRSPLSRKIITFNLVALGVLLTGVLYLNQFQGGLVEMRARALVTEGRLVATVLSDRLGGRVDGLKAIDALVTVQGVTSARLMLFDAQGRLVTRVDSGGPAPAGQAIDAPPVQSQPPSAFISIMGQLWDRASRVFAAREGEDFAALSLRAARPLAEAALAENRIVRSTGATQAGDQVLSVALPVPGPEGTALGALVLTTAPGDVDAVIRAEREKILQVFALAIISSIVLSLVLANTIVRPLRDLSEAAHEGGTRNAQQLNPERINIPDMTGRPDEIGYLSGAMRLMTRALFDRIEANESFAADVAHEIKNPLTSLRSAVETFPYAKTDESREKLLNVIKNDVDRLDRLVTDISNASRLDSELVRDRMEPFDLHGLLANLISFNEKVAAAAGARLVADFPEAPLRITGLEGRLAQVFVNLITNAVSFASEGDAITVRTQAEGRKVRVTVDDQGPGIPDGNLADVFERFYSERPQKEEFGNHSGLGLAISRQIVEAHGGEIWAENIRPEGAGQDRPPDGARFVVVLPV</sequence>
<evidence type="ECO:0000256" key="3">
    <source>
        <dbReference type="ARBA" id="ARBA00012438"/>
    </source>
</evidence>
<comment type="subcellular location">
    <subcellularLocation>
        <location evidence="2">Membrane</location>
    </subcellularLocation>
</comment>
<reference evidence="15 16" key="1">
    <citation type="submission" date="2019-10" db="EMBL/GenBank/DDBJ databases">
        <title>Cognatihalovulum marinum gen. nov. sp. nov., a new member of the family Rhodobacteraceae isolated from deep seawater of the Northwest Indian Ocean.</title>
        <authorList>
            <person name="Ruan C."/>
            <person name="Wang J."/>
            <person name="Zheng X."/>
            <person name="Song L."/>
            <person name="Zhu Y."/>
            <person name="Huang Y."/>
            <person name="Lu Z."/>
            <person name="Du W."/>
            <person name="Huang L."/>
            <person name="Dai X."/>
        </authorList>
    </citation>
    <scope>NUCLEOTIDE SEQUENCE [LARGE SCALE GENOMIC DNA]</scope>
    <source>
        <strain evidence="15 16">2CG4</strain>
    </source>
</reference>
<dbReference type="InterPro" id="IPR025908">
    <property type="entry name" value="Sensor_TM1"/>
</dbReference>
<keyword evidence="4" id="KW-0597">Phosphoprotein</keyword>
<evidence type="ECO:0000256" key="7">
    <source>
        <dbReference type="ARBA" id="ARBA00022777"/>
    </source>
</evidence>
<keyword evidence="6 12" id="KW-0812">Transmembrane</keyword>
<dbReference type="RefSeq" id="WP_154443910.1">
    <property type="nucleotide sequence ID" value="NZ_WIND01000001.1"/>
</dbReference>
<evidence type="ECO:0000256" key="10">
    <source>
        <dbReference type="ARBA" id="ARBA00023136"/>
    </source>
</evidence>
<name>A0A6L5YV22_9RHOB</name>
<comment type="catalytic activity">
    <reaction evidence="1">
        <text>ATP + protein L-histidine = ADP + protein N-phospho-L-histidine.</text>
        <dbReference type="EC" id="2.7.13.3"/>
    </reaction>
</comment>
<evidence type="ECO:0000256" key="9">
    <source>
        <dbReference type="ARBA" id="ARBA00023012"/>
    </source>
</evidence>
<dbReference type="SUPFAM" id="SSF55874">
    <property type="entry name" value="ATPase domain of HSP90 chaperone/DNA topoisomerase II/histidine kinase"/>
    <property type="match status" value="1"/>
</dbReference>
<dbReference type="Gene3D" id="1.10.287.130">
    <property type="match status" value="1"/>
</dbReference>
<keyword evidence="5" id="KW-0808">Transferase</keyword>
<dbReference type="InterPro" id="IPR003661">
    <property type="entry name" value="HisK_dim/P_dom"/>
</dbReference>
<dbReference type="CDD" id="cd00082">
    <property type="entry name" value="HisKA"/>
    <property type="match status" value="1"/>
</dbReference>
<evidence type="ECO:0000256" key="8">
    <source>
        <dbReference type="ARBA" id="ARBA00022989"/>
    </source>
</evidence>
<comment type="caution">
    <text evidence="15">The sequence shown here is derived from an EMBL/GenBank/DDBJ whole genome shotgun (WGS) entry which is preliminary data.</text>
</comment>
<dbReference type="PROSITE" id="PS50109">
    <property type="entry name" value="HIS_KIN"/>
    <property type="match status" value="1"/>
</dbReference>
<dbReference type="GO" id="GO:0005886">
    <property type="term" value="C:plasma membrane"/>
    <property type="evidence" value="ECO:0007669"/>
    <property type="project" value="TreeGrafter"/>
</dbReference>
<evidence type="ECO:0000256" key="4">
    <source>
        <dbReference type="ARBA" id="ARBA00022553"/>
    </source>
</evidence>
<dbReference type="Pfam" id="PF13755">
    <property type="entry name" value="Sensor_TM1"/>
    <property type="match status" value="1"/>
</dbReference>
<dbReference type="PROSITE" id="PS50885">
    <property type="entry name" value="HAMP"/>
    <property type="match status" value="1"/>
</dbReference>
<protein>
    <recommendedName>
        <fullName evidence="3">histidine kinase</fullName>
        <ecNumber evidence="3">2.7.13.3</ecNumber>
    </recommendedName>
</protein>
<dbReference type="EC" id="2.7.13.3" evidence="3"/>
<keyword evidence="7" id="KW-0418">Kinase</keyword>
<dbReference type="InterPro" id="IPR005467">
    <property type="entry name" value="His_kinase_dom"/>
</dbReference>
<evidence type="ECO:0000313" key="15">
    <source>
        <dbReference type="EMBL" id="MSU88131.1"/>
    </source>
</evidence>
<feature type="domain" description="Histidine kinase" evidence="13">
    <location>
        <begin position="340"/>
        <end position="563"/>
    </location>
</feature>